<dbReference type="PROSITE" id="PS00445">
    <property type="entry name" value="FGGY_KINASES_2"/>
    <property type="match status" value="1"/>
</dbReference>
<keyword evidence="2 8" id="KW-0859">Xylose metabolism</keyword>
<dbReference type="PANTHER" id="PTHR43095:SF5">
    <property type="entry name" value="XYLULOSE KINASE"/>
    <property type="match status" value="1"/>
</dbReference>
<evidence type="ECO:0000256" key="6">
    <source>
        <dbReference type="ARBA" id="ARBA00022840"/>
    </source>
</evidence>
<keyword evidence="5 8" id="KW-0418">Kinase</keyword>
<dbReference type="InterPro" id="IPR043129">
    <property type="entry name" value="ATPase_NBD"/>
</dbReference>
<comment type="catalytic activity">
    <reaction evidence="8 10">
        <text>D-xylulose + ATP = D-xylulose 5-phosphate + ADP + H(+)</text>
        <dbReference type="Rhea" id="RHEA:10964"/>
        <dbReference type="ChEBI" id="CHEBI:15378"/>
        <dbReference type="ChEBI" id="CHEBI:17140"/>
        <dbReference type="ChEBI" id="CHEBI:30616"/>
        <dbReference type="ChEBI" id="CHEBI:57737"/>
        <dbReference type="ChEBI" id="CHEBI:456216"/>
        <dbReference type="EC" id="2.7.1.17"/>
    </reaction>
</comment>
<feature type="domain" description="Carbohydrate kinase FGGY N-terminal" evidence="11">
    <location>
        <begin position="4"/>
        <end position="249"/>
    </location>
</feature>
<dbReference type="RefSeq" id="WP_237379351.1">
    <property type="nucleotide sequence ID" value="NZ_CP071793.1"/>
</dbReference>
<comment type="similarity">
    <text evidence="1 8 9">Belongs to the FGGY kinase family.</text>
</comment>
<dbReference type="GO" id="GO:0004856">
    <property type="term" value="F:D-xylulokinase activity"/>
    <property type="evidence" value="ECO:0007669"/>
    <property type="project" value="UniProtKB-UniRule"/>
</dbReference>
<dbReference type="InterPro" id="IPR018483">
    <property type="entry name" value="Carb_kinase_FGGY_CS"/>
</dbReference>
<dbReference type="NCBIfam" id="TIGR01312">
    <property type="entry name" value="XylB"/>
    <property type="match status" value="1"/>
</dbReference>
<dbReference type="GO" id="GO:0005524">
    <property type="term" value="F:ATP binding"/>
    <property type="evidence" value="ECO:0007669"/>
    <property type="project" value="UniProtKB-UniRule"/>
</dbReference>
<dbReference type="KEGG" id="scor:J3U87_29400"/>
<reference evidence="13" key="1">
    <citation type="submission" date="2021-03" db="EMBL/GenBank/DDBJ databases">
        <title>Acanthopleuribacteraceae sp. M133.</title>
        <authorList>
            <person name="Wang G."/>
        </authorList>
    </citation>
    <scope>NUCLEOTIDE SEQUENCE</scope>
    <source>
        <strain evidence="13">M133</strain>
    </source>
</reference>
<evidence type="ECO:0000256" key="1">
    <source>
        <dbReference type="ARBA" id="ARBA00009156"/>
    </source>
</evidence>
<name>A0A8A4TJJ4_SULCO</name>
<evidence type="ECO:0000256" key="2">
    <source>
        <dbReference type="ARBA" id="ARBA00022629"/>
    </source>
</evidence>
<evidence type="ECO:0000259" key="11">
    <source>
        <dbReference type="Pfam" id="PF00370"/>
    </source>
</evidence>
<dbReference type="InterPro" id="IPR018484">
    <property type="entry name" value="FGGY_N"/>
</dbReference>
<evidence type="ECO:0000313" key="13">
    <source>
        <dbReference type="EMBL" id="QTD49720.1"/>
    </source>
</evidence>
<comment type="function">
    <text evidence="8">Catalyzes the phosphorylation of D-xylulose to D-xylulose 5-phosphate.</text>
</comment>
<dbReference type="Pfam" id="PF00370">
    <property type="entry name" value="FGGY_N"/>
    <property type="match status" value="1"/>
</dbReference>
<feature type="binding site" evidence="8">
    <location>
        <begin position="79"/>
        <end position="80"/>
    </location>
    <ligand>
        <name>substrate</name>
    </ligand>
</feature>
<evidence type="ECO:0000313" key="14">
    <source>
        <dbReference type="Proteomes" id="UP000663929"/>
    </source>
</evidence>
<keyword evidence="4 8" id="KW-0547">Nucleotide-binding</keyword>
<feature type="domain" description="Carbohydrate kinase FGGY C-terminal" evidence="12">
    <location>
        <begin position="260"/>
        <end position="438"/>
    </location>
</feature>
<evidence type="ECO:0000259" key="12">
    <source>
        <dbReference type="Pfam" id="PF02782"/>
    </source>
</evidence>
<keyword evidence="6 8" id="KW-0067">ATP-binding</keyword>
<dbReference type="PIRSF" id="PIRSF000538">
    <property type="entry name" value="GlpK"/>
    <property type="match status" value="1"/>
</dbReference>
<dbReference type="InterPro" id="IPR006000">
    <property type="entry name" value="Xylulokinase"/>
</dbReference>
<keyword evidence="3 8" id="KW-0808">Transferase</keyword>
<dbReference type="InterPro" id="IPR000577">
    <property type="entry name" value="Carb_kinase_FGGY"/>
</dbReference>
<feature type="site" description="Important for activity" evidence="8">
    <location>
        <position position="8"/>
    </location>
</feature>
<dbReference type="PANTHER" id="PTHR43095">
    <property type="entry name" value="SUGAR KINASE"/>
    <property type="match status" value="1"/>
</dbReference>
<dbReference type="InterPro" id="IPR050406">
    <property type="entry name" value="FGGY_Carb_Kinase"/>
</dbReference>
<dbReference type="Gene3D" id="3.30.420.40">
    <property type="match status" value="2"/>
</dbReference>
<dbReference type="InterPro" id="IPR018485">
    <property type="entry name" value="FGGY_C"/>
</dbReference>
<dbReference type="AlphaFoldDB" id="A0A8A4TJJ4"/>
<protein>
    <recommendedName>
        <fullName evidence="8 10">Xylulose kinase</fullName>
        <shortName evidence="8 10">Xylulokinase</shortName>
        <ecNumber evidence="8 10">2.7.1.17</ecNumber>
    </recommendedName>
</protein>
<keyword evidence="7 8" id="KW-0119">Carbohydrate metabolism</keyword>
<accession>A0A8A4TJJ4</accession>
<evidence type="ECO:0000256" key="4">
    <source>
        <dbReference type="ARBA" id="ARBA00022741"/>
    </source>
</evidence>
<evidence type="ECO:0000256" key="3">
    <source>
        <dbReference type="ARBA" id="ARBA00022679"/>
    </source>
</evidence>
<dbReference type="SUPFAM" id="SSF53067">
    <property type="entry name" value="Actin-like ATPase domain"/>
    <property type="match status" value="2"/>
</dbReference>
<organism evidence="13 14">
    <name type="scientific">Sulfidibacter corallicola</name>
    <dbReference type="NCBI Taxonomy" id="2818388"/>
    <lineage>
        <taxon>Bacteria</taxon>
        <taxon>Pseudomonadati</taxon>
        <taxon>Acidobacteriota</taxon>
        <taxon>Holophagae</taxon>
        <taxon>Acanthopleuribacterales</taxon>
        <taxon>Acanthopleuribacteraceae</taxon>
        <taxon>Sulfidibacter</taxon>
    </lineage>
</organism>
<evidence type="ECO:0000256" key="7">
    <source>
        <dbReference type="ARBA" id="ARBA00023277"/>
    </source>
</evidence>
<evidence type="ECO:0000256" key="9">
    <source>
        <dbReference type="RuleBase" id="RU003733"/>
    </source>
</evidence>
<evidence type="ECO:0000256" key="5">
    <source>
        <dbReference type="ARBA" id="ARBA00022777"/>
    </source>
</evidence>
<sequence>MSTVLGIDLGTQSLKVVFYDGDLRRVVASESAPLSLDQDGSGRAEQRVAWWVEGLHKAMLAVDPEIRRSATAIGVSGQQHGLVALDRDGHALFPVKLWCDTTCAAECDEIMANLGGEAACIDKLGNPILPGYTAGKIRWFRKYDPENYARMVRVLLPHDYLNFYLTGQAGMEFGDASGTGFFDVRRRAWSDEVLRAIDPDRDLRDCLPPLFLSDEPIGTLRASVAQQLGLPAGIPVSVGGGDNMMGAIGTGNVVPGTITMSLGTSGTLYAFSDQPRVDPEGRIAAFCSSNDGWLPLLCTMNCTVSTEWMRRLFSLDIDAFEAHIAKADCGAGGVLTLPFFHGERTPNLPKAKGCLLGLDGDNGKPENLLRSAVEGATFSLFAGIEILTSLGCSTREIVLTGGGARSATWRQIVADIGNLPVTVLDQSEGAAMGAALQALGLLAGVRGDAFAALVRDHLSRNEPLCCTPNDSAVDIYRDLFAEYRKAVALAIDLYR</sequence>
<dbReference type="GO" id="GO:0042732">
    <property type="term" value="P:D-xylose metabolic process"/>
    <property type="evidence" value="ECO:0007669"/>
    <property type="project" value="UniProtKB-KW"/>
</dbReference>
<evidence type="ECO:0000256" key="8">
    <source>
        <dbReference type="HAMAP-Rule" id="MF_02220"/>
    </source>
</evidence>
<feature type="active site" description="Proton acceptor" evidence="8">
    <location>
        <position position="242"/>
    </location>
</feature>
<gene>
    <name evidence="8 10 13" type="primary">xylB</name>
    <name evidence="13" type="ORF">J3U87_29400</name>
</gene>
<evidence type="ECO:0000256" key="10">
    <source>
        <dbReference type="RuleBase" id="RU364073"/>
    </source>
</evidence>
<keyword evidence="14" id="KW-1185">Reference proteome</keyword>
<dbReference type="Pfam" id="PF02782">
    <property type="entry name" value="FGGY_C"/>
    <property type="match status" value="1"/>
</dbReference>
<dbReference type="CDD" id="cd07809">
    <property type="entry name" value="ASKHA_NBD_FGGY_BaXK-like"/>
    <property type="match status" value="1"/>
</dbReference>
<dbReference type="HAMAP" id="MF_02220">
    <property type="entry name" value="XylB"/>
    <property type="match status" value="1"/>
</dbReference>
<dbReference type="GO" id="GO:0005998">
    <property type="term" value="P:xylulose catabolic process"/>
    <property type="evidence" value="ECO:0007669"/>
    <property type="project" value="UniProtKB-UniRule"/>
</dbReference>
<dbReference type="EMBL" id="CP071793">
    <property type="protein sequence ID" value="QTD49720.1"/>
    <property type="molecule type" value="Genomic_DNA"/>
</dbReference>
<dbReference type="Proteomes" id="UP000663929">
    <property type="component" value="Chromosome"/>
</dbReference>
<dbReference type="EC" id="2.7.1.17" evidence="8 10"/>
<proteinExistence type="inferred from homology"/>